<dbReference type="RefSeq" id="WP_053431673.1">
    <property type="nucleotide sequence ID" value="NZ_CP040441.1"/>
</dbReference>
<dbReference type="PATRIC" id="fig|136160.3.peg.3225"/>
<evidence type="ECO:0008006" key="2">
    <source>
        <dbReference type="Google" id="ProtNLM"/>
    </source>
</evidence>
<accession>A0A4Y7X2C5</accession>
<proteinExistence type="predicted"/>
<organism evidence="1">
    <name type="scientific">Halalkalibacterium halodurans</name>
    <name type="common">Bacillus halodurans</name>
    <dbReference type="NCBI Taxonomy" id="86665"/>
    <lineage>
        <taxon>Bacteria</taxon>
        <taxon>Bacillati</taxon>
        <taxon>Bacillota</taxon>
        <taxon>Bacilli</taxon>
        <taxon>Bacillales</taxon>
        <taxon>Bacillaceae</taxon>
        <taxon>Halalkalibacterium (ex Joshi et al. 2022)</taxon>
    </lineage>
</organism>
<gene>
    <name evidence="1" type="ORF">AMD02_13870</name>
</gene>
<dbReference type="EMBL" id="LILD01000001">
    <property type="protein sequence ID" value="KOO39816.1"/>
    <property type="molecule type" value="Genomic_DNA"/>
</dbReference>
<dbReference type="PROSITE" id="PS51257">
    <property type="entry name" value="PROKAR_LIPOPROTEIN"/>
    <property type="match status" value="1"/>
</dbReference>
<sequence>MGKKLAVISLFTALLFIFSGCSTLVGLFSGKSDTMMEYLESTNDMDSAHLLLLMEEETILSEEELLNFTENKLLPGMRDFLNQAVDVREQFDDEELLEVHDLLIASYEALIEGNELWLADHEDEGAYQLMDEYVTLYDQYTNELEALANEWGVTITWEELDLEAESE</sequence>
<accession>A0A0M0KLS1</accession>
<evidence type="ECO:0000313" key="1">
    <source>
        <dbReference type="EMBL" id="KOO39816.1"/>
    </source>
</evidence>
<reference evidence="1" key="1">
    <citation type="submission" date="2015-08" db="EMBL/GenBank/DDBJ databases">
        <title>Complete DNA Sequence of Pseudomonas syringae pv. actinidiae, the Causal Agent of Kiwifruit Canker Disease.</title>
        <authorList>
            <person name="Rikkerink E.H.A."/>
            <person name="Fineran P.C."/>
        </authorList>
    </citation>
    <scope>NUCLEOTIDE SEQUENCE</scope>
    <source>
        <strain evidence="1">DSM 13666</strain>
    </source>
</reference>
<dbReference type="GeneID" id="87596727"/>
<comment type="caution">
    <text evidence="1">The sequence shown here is derived from an EMBL/GenBank/DDBJ whole genome shotgun (WGS) entry which is preliminary data.</text>
</comment>
<protein>
    <recommendedName>
        <fullName evidence="2">Lipoprotein</fullName>
    </recommendedName>
</protein>
<dbReference type="AlphaFoldDB" id="A0A0M0KLS1"/>
<name>A0A0M0KLS1_ALKHA</name>